<evidence type="ECO:0000256" key="3">
    <source>
        <dbReference type="SAM" id="SignalP"/>
    </source>
</evidence>
<dbReference type="PANTHER" id="PTHR35603">
    <property type="match status" value="1"/>
</dbReference>
<name>A0AAW3ZKJ4_9GAMM</name>
<dbReference type="GO" id="GO:0019867">
    <property type="term" value="C:outer membrane"/>
    <property type="evidence" value="ECO:0007669"/>
    <property type="project" value="InterPro"/>
</dbReference>
<dbReference type="PANTHER" id="PTHR35603:SF2">
    <property type="entry name" value="OUTER MEMBRANE LIPOPROTEIN"/>
    <property type="match status" value="1"/>
</dbReference>
<organism evidence="5 6">
    <name type="scientific">Pseudomarimonas arenosa</name>
    <dbReference type="NCBI Taxonomy" id="2774145"/>
    <lineage>
        <taxon>Bacteria</taxon>
        <taxon>Pseudomonadati</taxon>
        <taxon>Pseudomonadota</taxon>
        <taxon>Gammaproteobacteria</taxon>
        <taxon>Lysobacterales</taxon>
        <taxon>Lysobacteraceae</taxon>
        <taxon>Pseudomarimonas</taxon>
    </lineage>
</organism>
<dbReference type="Pfam" id="PF05433">
    <property type="entry name" value="Rick_17kDa_Anti"/>
    <property type="match status" value="1"/>
</dbReference>
<accession>A0AAW3ZKJ4</accession>
<protein>
    <submittedName>
        <fullName evidence="5">Glycine zipper 2TM domain-containing protein</fullName>
    </submittedName>
</protein>
<feature type="chain" id="PRO_5043341126" evidence="3">
    <location>
        <begin position="21"/>
        <end position="146"/>
    </location>
</feature>
<dbReference type="PROSITE" id="PS51257">
    <property type="entry name" value="PROKAR_LIPOPROTEIN"/>
    <property type="match status" value="1"/>
</dbReference>
<dbReference type="Proteomes" id="UP000613768">
    <property type="component" value="Unassembled WGS sequence"/>
</dbReference>
<evidence type="ECO:0000256" key="1">
    <source>
        <dbReference type="ARBA" id="ARBA00004370"/>
    </source>
</evidence>
<evidence type="ECO:0000256" key="2">
    <source>
        <dbReference type="ARBA" id="ARBA00023136"/>
    </source>
</evidence>
<dbReference type="AlphaFoldDB" id="A0AAW3ZKJ4"/>
<gene>
    <name evidence="5" type="ORF">IFO71_05620</name>
</gene>
<dbReference type="InterPro" id="IPR051407">
    <property type="entry name" value="Bact_OM_lipoprot/Surf_antigen"/>
</dbReference>
<reference evidence="5 6" key="1">
    <citation type="submission" date="2020-09" db="EMBL/GenBank/DDBJ databases">
        <title>Pseudoxanthomonas sp. CAU 1598 isolated from sand of Yaerae Beach.</title>
        <authorList>
            <person name="Kim W."/>
        </authorList>
    </citation>
    <scope>NUCLEOTIDE SEQUENCE [LARGE SCALE GENOMIC DNA]</scope>
    <source>
        <strain evidence="5 6">CAU 1598</strain>
    </source>
</reference>
<dbReference type="EMBL" id="JACYTR010000007">
    <property type="protein sequence ID" value="MBD8525217.1"/>
    <property type="molecule type" value="Genomic_DNA"/>
</dbReference>
<evidence type="ECO:0000313" key="5">
    <source>
        <dbReference type="EMBL" id="MBD8525217.1"/>
    </source>
</evidence>
<comment type="caution">
    <text evidence="5">The sequence shown here is derived from an EMBL/GenBank/DDBJ whole genome shotgun (WGS) entry which is preliminary data.</text>
</comment>
<evidence type="ECO:0000313" key="6">
    <source>
        <dbReference type="Proteomes" id="UP000613768"/>
    </source>
</evidence>
<keyword evidence="3" id="KW-0732">Signal</keyword>
<dbReference type="InterPro" id="IPR008816">
    <property type="entry name" value="Gly_zipper_2TM_dom"/>
</dbReference>
<evidence type="ECO:0000259" key="4">
    <source>
        <dbReference type="Pfam" id="PF05433"/>
    </source>
</evidence>
<dbReference type="RefSeq" id="WP_192028557.1">
    <property type="nucleotide sequence ID" value="NZ_JACYTR010000007.1"/>
</dbReference>
<feature type="domain" description="Glycine zipper 2TM" evidence="4">
    <location>
        <begin position="58"/>
        <end position="99"/>
    </location>
</feature>
<proteinExistence type="predicted"/>
<keyword evidence="2" id="KW-0472">Membrane</keyword>
<comment type="subcellular location">
    <subcellularLocation>
        <location evidence="1">Membrane</location>
    </subcellularLocation>
</comment>
<sequence>MNRNALLLSALFSFALVGCASSGGYGYAGGSHYSRCVNCGVVEDIELVAHGSGRTSGGGAVLGAIVGGVIGNQVGSGSGRKAATAAGAIAGGIAGNKIERERNQRDLYAVFVRMDDGRRLVFEQHQRGGLYEGARVQIRNGVAYRL</sequence>
<feature type="signal peptide" evidence="3">
    <location>
        <begin position="1"/>
        <end position="20"/>
    </location>
</feature>
<keyword evidence="6" id="KW-1185">Reference proteome</keyword>